<keyword evidence="2 12" id="KW-0813">Transport</keyword>
<accession>A0ABT5GNY7</accession>
<feature type="signal peptide" evidence="14">
    <location>
        <begin position="1"/>
        <end position="28"/>
    </location>
</feature>
<keyword evidence="9 13" id="KW-0798">TonB box</keyword>
<dbReference type="SUPFAM" id="SSF56935">
    <property type="entry name" value="Porins"/>
    <property type="match status" value="1"/>
</dbReference>
<evidence type="ECO:0000256" key="12">
    <source>
        <dbReference type="PROSITE-ProRule" id="PRU01360"/>
    </source>
</evidence>
<comment type="similarity">
    <text evidence="12 13">Belongs to the TonB-dependent receptor family.</text>
</comment>
<protein>
    <submittedName>
        <fullName evidence="17">TonB-dependent receptor</fullName>
    </submittedName>
</protein>
<organism evidence="17 18">
    <name type="scientific">Vibrio europaeus</name>
    <dbReference type="NCBI Taxonomy" id="300876"/>
    <lineage>
        <taxon>Bacteria</taxon>
        <taxon>Pseudomonadati</taxon>
        <taxon>Pseudomonadota</taxon>
        <taxon>Gammaproteobacteria</taxon>
        <taxon>Vibrionales</taxon>
        <taxon>Vibrionaceae</taxon>
        <taxon>Vibrio</taxon>
        <taxon>Vibrio oreintalis group</taxon>
    </lineage>
</organism>
<dbReference type="GeneID" id="78078389"/>
<dbReference type="EMBL" id="JAPFIT010000010">
    <property type="protein sequence ID" value="MDC5738981.1"/>
    <property type="molecule type" value="Genomic_DNA"/>
</dbReference>
<evidence type="ECO:0000259" key="15">
    <source>
        <dbReference type="Pfam" id="PF00593"/>
    </source>
</evidence>
<dbReference type="PANTHER" id="PTHR32552:SF68">
    <property type="entry name" value="FERRICHROME OUTER MEMBRANE TRANSPORTER_PHAGE RECEPTOR"/>
    <property type="match status" value="1"/>
</dbReference>
<feature type="domain" description="TonB-dependent receptor plug" evidence="16">
    <location>
        <begin position="61"/>
        <end position="158"/>
    </location>
</feature>
<evidence type="ECO:0000256" key="4">
    <source>
        <dbReference type="ARBA" id="ARBA00022496"/>
    </source>
</evidence>
<keyword evidence="6 14" id="KW-0732">Signal</keyword>
<evidence type="ECO:0000256" key="8">
    <source>
        <dbReference type="ARBA" id="ARBA00023065"/>
    </source>
</evidence>
<evidence type="ECO:0000256" key="5">
    <source>
        <dbReference type="ARBA" id="ARBA00022692"/>
    </source>
</evidence>
<dbReference type="PROSITE" id="PS52016">
    <property type="entry name" value="TONB_DEPENDENT_REC_3"/>
    <property type="match status" value="1"/>
</dbReference>
<dbReference type="Pfam" id="PF07715">
    <property type="entry name" value="Plug"/>
    <property type="match status" value="1"/>
</dbReference>
<evidence type="ECO:0000256" key="13">
    <source>
        <dbReference type="RuleBase" id="RU003357"/>
    </source>
</evidence>
<evidence type="ECO:0000256" key="10">
    <source>
        <dbReference type="ARBA" id="ARBA00023136"/>
    </source>
</evidence>
<feature type="domain" description="TonB-dependent receptor-like beta-barrel" evidence="15">
    <location>
        <begin position="239"/>
        <end position="685"/>
    </location>
</feature>
<keyword evidence="5 12" id="KW-0812">Transmembrane</keyword>
<evidence type="ECO:0000256" key="14">
    <source>
        <dbReference type="SAM" id="SignalP"/>
    </source>
</evidence>
<keyword evidence="4" id="KW-0410">Iron transport</keyword>
<dbReference type="Gene3D" id="2.40.170.20">
    <property type="entry name" value="TonB-dependent receptor, beta-barrel domain"/>
    <property type="match status" value="1"/>
</dbReference>
<dbReference type="InterPro" id="IPR000531">
    <property type="entry name" value="Beta-barrel_TonB"/>
</dbReference>
<evidence type="ECO:0000256" key="3">
    <source>
        <dbReference type="ARBA" id="ARBA00022452"/>
    </source>
</evidence>
<keyword evidence="11 12" id="KW-0998">Cell outer membrane</keyword>
<evidence type="ECO:0000256" key="9">
    <source>
        <dbReference type="ARBA" id="ARBA00023077"/>
    </source>
</evidence>
<feature type="chain" id="PRO_5046822723" evidence="14">
    <location>
        <begin position="29"/>
        <end position="715"/>
    </location>
</feature>
<keyword evidence="7" id="KW-0408">Iron</keyword>
<evidence type="ECO:0000313" key="18">
    <source>
        <dbReference type="Proteomes" id="UP001150001"/>
    </source>
</evidence>
<evidence type="ECO:0000256" key="6">
    <source>
        <dbReference type="ARBA" id="ARBA00022729"/>
    </source>
</evidence>
<keyword evidence="18" id="KW-1185">Reference proteome</keyword>
<gene>
    <name evidence="17" type="ORF">OPW20_02820</name>
</gene>
<name>A0ABT5GNY7_9VIBR</name>
<dbReference type="InterPro" id="IPR039426">
    <property type="entry name" value="TonB-dep_rcpt-like"/>
</dbReference>
<keyword evidence="3 12" id="KW-1134">Transmembrane beta strand</keyword>
<dbReference type="CDD" id="cd01347">
    <property type="entry name" value="ligand_gated_channel"/>
    <property type="match status" value="1"/>
</dbReference>
<sequence>MSTYWVRKFPLKESVIWVASALSSMAYAEESNPEIENITIVGSQHGYQADNVSAMKMEMSQLDTPGSVAVFDETLIQEQGAQTLGDVLKNDASISAGNTRRNRERFYMRGFEMEPDQSYLRNGQFHLANYMLPMELYERVEVLKGPSSLLYGKSTPAGMINLVTKKPQNDFHLNLAQELGAYNHTKTTIDVGGALNDAESVRARFIGSTSSKESYRRHKDGSALESERVVGAVIVEADLSDRGVVRFNYDRIEDNGHIDMGSAFFYDGTIIGTKDFVWDMPWAKRDNFVENYGVELEFALTDSWEVNAGYNRQNVDRRTIESNWGKIYNESSNTPNYNPSTGDWTVMAQDTFDRSRVDTGYLDFKGKFALLGVQHNMLVGASYIDYRKSDQQYSKGTIGKLNINDNVIISKPSDLDYRRGDLSEFERQTLGIYLQDYIEFNDQWHALVGIRFDQEKSSNEKHSNVLPKLAVIYHPSYDSSIYATYSQSFEPKDPVASKYANKGQKLDAERGELYELGAKKEYFDGNLLVSGALFNIEKNNLVTVDPTNQNSNDKFTVHQGGKVRHRGLELAVDGQITDRLSLSSSLMWLDARYINHYSVSGKQINDFSGKRAKDAPKFAMGAWANYQINSDNNIHLGARYEGQKFGDTSENFNKPAYTLVDLGYSHRVGVVGGNELMLRVNVNNLFNEEYLKGGCSHNAMYGEERTVKATFQLNI</sequence>
<keyword evidence="8" id="KW-0406">Ion transport</keyword>
<evidence type="ECO:0000256" key="1">
    <source>
        <dbReference type="ARBA" id="ARBA00004571"/>
    </source>
</evidence>
<evidence type="ECO:0000256" key="11">
    <source>
        <dbReference type="ARBA" id="ARBA00023237"/>
    </source>
</evidence>
<evidence type="ECO:0000313" key="17">
    <source>
        <dbReference type="EMBL" id="MDC5738981.1"/>
    </source>
</evidence>
<dbReference type="InterPro" id="IPR037066">
    <property type="entry name" value="Plug_dom_sf"/>
</dbReference>
<dbReference type="Gene3D" id="2.170.130.10">
    <property type="entry name" value="TonB-dependent receptor, plug domain"/>
    <property type="match status" value="1"/>
</dbReference>
<comment type="caution">
    <text evidence="17">The sequence shown here is derived from an EMBL/GenBank/DDBJ whole genome shotgun (WGS) entry which is preliminary data.</text>
</comment>
<dbReference type="InterPro" id="IPR012910">
    <property type="entry name" value="Plug_dom"/>
</dbReference>
<keyword evidence="10 12" id="KW-0472">Membrane</keyword>
<evidence type="ECO:0000256" key="7">
    <source>
        <dbReference type="ARBA" id="ARBA00023004"/>
    </source>
</evidence>
<dbReference type="PANTHER" id="PTHR32552">
    <property type="entry name" value="FERRICHROME IRON RECEPTOR-RELATED"/>
    <property type="match status" value="1"/>
</dbReference>
<dbReference type="Proteomes" id="UP001150001">
    <property type="component" value="Unassembled WGS sequence"/>
</dbReference>
<comment type="subcellular location">
    <subcellularLocation>
        <location evidence="1 12">Cell outer membrane</location>
        <topology evidence="1 12">Multi-pass membrane protein</topology>
    </subcellularLocation>
</comment>
<dbReference type="RefSeq" id="WP_069669323.1">
    <property type="nucleotide sequence ID" value="NZ_JAPFIM010000018.1"/>
</dbReference>
<proteinExistence type="inferred from homology"/>
<keyword evidence="17" id="KW-0675">Receptor</keyword>
<reference evidence="17" key="1">
    <citation type="submission" date="2022-11" db="EMBL/GenBank/DDBJ databases">
        <title>Role of the vibriolysin VemA secreted by the emergent pathogen Vibrio europaeus in the colonization of Manila clam mucus.</title>
        <authorList>
            <person name="Martinez C."/>
            <person name="Rodriguez S."/>
            <person name="Vences A."/>
            <person name="Barja J.L."/>
            <person name="Toranzo A.E."/>
            <person name="Dubert J."/>
        </authorList>
    </citation>
    <scope>NUCLEOTIDE SEQUENCE</scope>
    <source>
        <strain evidence="17">3454</strain>
    </source>
</reference>
<dbReference type="Pfam" id="PF00593">
    <property type="entry name" value="TonB_dep_Rec_b-barrel"/>
    <property type="match status" value="1"/>
</dbReference>
<evidence type="ECO:0000256" key="2">
    <source>
        <dbReference type="ARBA" id="ARBA00022448"/>
    </source>
</evidence>
<evidence type="ECO:0000259" key="16">
    <source>
        <dbReference type="Pfam" id="PF07715"/>
    </source>
</evidence>
<dbReference type="InterPro" id="IPR036942">
    <property type="entry name" value="Beta-barrel_TonB_sf"/>
</dbReference>